<dbReference type="Pfam" id="PF19567">
    <property type="entry name" value="CpsB_CapC"/>
    <property type="match status" value="1"/>
</dbReference>
<reference evidence="6 7" key="1">
    <citation type="journal article" date="2020" name="New Microbes New Infect">
        <title>Sellimonas caecigallum sp. nov., description and genome sequence of a new member of the Sellimonas genus isolated from the cecum of feral chicken.</title>
        <authorList>
            <person name="Wongkuna S."/>
            <person name="Ghimire S."/>
            <person name="Antony L."/>
            <person name="Chankhamhaengdecha S."/>
            <person name="Janvilisri T."/>
            <person name="Scaria J."/>
        </authorList>
    </citation>
    <scope>NUCLEOTIDE SEQUENCE [LARGE SCALE GENOMIC DNA]</scope>
    <source>
        <strain evidence="6 7">SW451</strain>
    </source>
</reference>
<dbReference type="Gene3D" id="3.20.20.140">
    <property type="entry name" value="Metal-dependent hydrolases"/>
    <property type="match status" value="1"/>
</dbReference>
<keyword evidence="7" id="KW-1185">Reference proteome</keyword>
<protein>
    <recommendedName>
        <fullName evidence="2">protein-tyrosine-phosphatase</fullName>
        <ecNumber evidence="2">3.1.3.48</ecNumber>
    </recommendedName>
</protein>
<comment type="similarity">
    <text evidence="1">Belongs to the metallo-dependent hydrolases superfamily. CpsB/CapC family.</text>
</comment>
<dbReference type="EMBL" id="VIRV01000014">
    <property type="protein sequence ID" value="MBY0759357.1"/>
    <property type="molecule type" value="Genomic_DNA"/>
</dbReference>
<sequence length="253" mass="29108">MIDIHTHILPGLDDGAQDLYDTIEMAVMAYESGTTDIVATPHCNIPGIFENYFGIRYAEAFRSAKRVLEKEQIPINLMPGMEVFATSDLPRLLSDGKIMTINRTKYVLMEFDFEEDPDFTFYILERTLDVGARPIVAHAERYRFVQGDPKIVEKWREMGIRIQVNKGSFLGRFGSRARHTAYFLLDHGQITSIASDAHGVERRTTDMAEVYDLLLENYPEKYLDLLFQINPRLICAGQNTKRFSGTMHKREKM</sequence>
<keyword evidence="4" id="KW-0904">Protein phosphatase</keyword>
<dbReference type="EC" id="3.1.3.48" evidence="2"/>
<evidence type="ECO:0000256" key="5">
    <source>
        <dbReference type="ARBA" id="ARBA00051722"/>
    </source>
</evidence>
<evidence type="ECO:0000313" key="7">
    <source>
        <dbReference type="Proteomes" id="UP000779049"/>
    </source>
</evidence>
<evidence type="ECO:0000313" key="6">
    <source>
        <dbReference type="EMBL" id="MBY0759357.1"/>
    </source>
</evidence>
<name>A0ABS7L8Q2_9FIRM</name>
<comment type="catalytic activity">
    <reaction evidence="5">
        <text>O-phospho-L-tyrosyl-[protein] + H2O = L-tyrosyl-[protein] + phosphate</text>
        <dbReference type="Rhea" id="RHEA:10684"/>
        <dbReference type="Rhea" id="RHEA-COMP:10136"/>
        <dbReference type="Rhea" id="RHEA-COMP:20101"/>
        <dbReference type="ChEBI" id="CHEBI:15377"/>
        <dbReference type="ChEBI" id="CHEBI:43474"/>
        <dbReference type="ChEBI" id="CHEBI:46858"/>
        <dbReference type="ChEBI" id="CHEBI:61978"/>
        <dbReference type="EC" id="3.1.3.48"/>
    </reaction>
</comment>
<evidence type="ECO:0000256" key="3">
    <source>
        <dbReference type="ARBA" id="ARBA00022801"/>
    </source>
</evidence>
<accession>A0ABS7L8Q2</accession>
<dbReference type="InterPro" id="IPR016667">
    <property type="entry name" value="Caps_polysacc_synth_CpsB/CapC"/>
</dbReference>
<evidence type="ECO:0000256" key="2">
    <source>
        <dbReference type="ARBA" id="ARBA00013064"/>
    </source>
</evidence>
<dbReference type="PANTHER" id="PTHR39181">
    <property type="entry name" value="TYROSINE-PROTEIN PHOSPHATASE YWQE"/>
    <property type="match status" value="1"/>
</dbReference>
<dbReference type="Proteomes" id="UP000779049">
    <property type="component" value="Unassembled WGS sequence"/>
</dbReference>
<comment type="caution">
    <text evidence="6">The sequence shown here is derived from an EMBL/GenBank/DDBJ whole genome shotgun (WGS) entry which is preliminary data.</text>
</comment>
<dbReference type="PIRSF" id="PIRSF016557">
    <property type="entry name" value="Caps_synth_CpsB"/>
    <property type="match status" value="1"/>
</dbReference>
<dbReference type="RefSeq" id="WP_221920021.1">
    <property type="nucleotide sequence ID" value="NZ_CP173660.1"/>
</dbReference>
<evidence type="ECO:0000256" key="1">
    <source>
        <dbReference type="ARBA" id="ARBA00005750"/>
    </source>
</evidence>
<dbReference type="PANTHER" id="PTHR39181:SF1">
    <property type="entry name" value="TYROSINE-PROTEIN PHOSPHATASE YWQE"/>
    <property type="match status" value="1"/>
</dbReference>
<proteinExistence type="inferred from homology"/>
<evidence type="ECO:0000256" key="4">
    <source>
        <dbReference type="ARBA" id="ARBA00022912"/>
    </source>
</evidence>
<dbReference type="InterPro" id="IPR016195">
    <property type="entry name" value="Pol/histidinol_Pase-like"/>
</dbReference>
<gene>
    <name evidence="6" type="ORF">FLB61_09720</name>
</gene>
<dbReference type="SUPFAM" id="SSF89550">
    <property type="entry name" value="PHP domain-like"/>
    <property type="match status" value="1"/>
</dbReference>
<organism evidence="6 7">
    <name type="scientific">Sellimonas caecigallum</name>
    <dbReference type="NCBI Taxonomy" id="2592333"/>
    <lineage>
        <taxon>Bacteria</taxon>
        <taxon>Bacillati</taxon>
        <taxon>Bacillota</taxon>
        <taxon>Clostridia</taxon>
        <taxon>Lachnospirales</taxon>
        <taxon>Lachnospiraceae</taxon>
        <taxon>Sellimonas</taxon>
    </lineage>
</organism>
<keyword evidence="3" id="KW-0378">Hydrolase</keyword>